<dbReference type="RefSeq" id="WP_163659435.1">
    <property type="nucleotide sequence ID" value="NZ_QXHD01000004.1"/>
</dbReference>
<gene>
    <name evidence="1" type="ORF">DXZ20_23785</name>
</gene>
<reference evidence="1 2" key="1">
    <citation type="journal article" date="2020" name="Microb. Ecol.">
        <title>Ecogenomics of the Marine Benthic Filamentous Cyanobacterium Adonisia.</title>
        <authorList>
            <person name="Walter J.M."/>
            <person name="Coutinho F.H."/>
            <person name="Leomil L."/>
            <person name="Hargreaves P.I."/>
            <person name="Campeao M.E."/>
            <person name="Vieira V.V."/>
            <person name="Silva B.S."/>
            <person name="Fistarol G.O."/>
            <person name="Salomon P.S."/>
            <person name="Sawabe T."/>
            <person name="Mino S."/>
            <person name="Hosokawa M."/>
            <person name="Miyashita H."/>
            <person name="Maruyama F."/>
            <person name="van Verk M.C."/>
            <person name="Dutilh B.E."/>
            <person name="Thompson C.C."/>
            <person name="Thompson F.L."/>
        </authorList>
    </citation>
    <scope>NUCLEOTIDE SEQUENCE [LARGE SCALE GENOMIC DNA]</scope>
    <source>
        <strain evidence="1 2">CCMR0081</strain>
    </source>
</reference>
<dbReference type="Proteomes" id="UP000481033">
    <property type="component" value="Unassembled WGS sequence"/>
</dbReference>
<name>A0A6M0RQT2_9CYAN</name>
<dbReference type="AlphaFoldDB" id="A0A6M0RQT2"/>
<evidence type="ECO:0000313" key="1">
    <source>
        <dbReference type="EMBL" id="NEZ58614.1"/>
    </source>
</evidence>
<protein>
    <submittedName>
        <fullName evidence="1">Uncharacterized protein</fullName>
    </submittedName>
</protein>
<comment type="caution">
    <text evidence="1">The sequence shown here is derived from an EMBL/GenBank/DDBJ whole genome shotgun (WGS) entry which is preliminary data.</text>
</comment>
<sequence length="85" mass="10144">MAFPRIYSEQHYSSAVTTAVADLLQSYRGYQIDVLRQLPCHERDTRAYELWITAWDRNEDRYEFIYELRIGVVQGELIVLSWMPV</sequence>
<evidence type="ECO:0000313" key="2">
    <source>
        <dbReference type="Proteomes" id="UP000481033"/>
    </source>
</evidence>
<keyword evidence="2" id="KW-1185">Reference proteome</keyword>
<organism evidence="1 2">
    <name type="scientific">Adonisia turfae CCMR0081</name>
    <dbReference type="NCBI Taxonomy" id="2292702"/>
    <lineage>
        <taxon>Bacteria</taxon>
        <taxon>Bacillati</taxon>
        <taxon>Cyanobacteriota</taxon>
        <taxon>Adonisia</taxon>
        <taxon>Adonisia turfae</taxon>
    </lineage>
</organism>
<accession>A0A6M0RQT2</accession>
<proteinExistence type="predicted"/>
<dbReference type="EMBL" id="QXHD01000004">
    <property type="protein sequence ID" value="NEZ58614.1"/>
    <property type="molecule type" value="Genomic_DNA"/>
</dbReference>